<name>A0A9Q5HV13_SANBA</name>
<proteinExistence type="predicted"/>
<evidence type="ECO:0000256" key="1">
    <source>
        <dbReference type="SAM" id="Phobius"/>
    </source>
</evidence>
<sequence>MEVNLAACTANNRAMEPESLCIVFPNMLGSNIALVGLLTNVSRNELHFSPDPQIQPLFGCFADVTTFSPKSSTAGWSATMVFDFAIFSLTLVRSLRMARQNRTPLLKVLILDGFVYYCVMLTISILALTFSVALDDKRELLFAMVPPIFKTCYCVLGSRITIRLRESYMQTAVHTTRNRLDEFAETIELTTLGAISGFPETTVGSTTIGAVDDSQTVETAETSVIPRNGVRRRSGLD</sequence>
<dbReference type="EMBL" id="LNZH02000201">
    <property type="protein sequence ID" value="OCB86515.1"/>
    <property type="molecule type" value="Genomic_DNA"/>
</dbReference>
<dbReference type="AlphaFoldDB" id="A0A9Q5HV13"/>
<dbReference type="OrthoDB" id="3261349at2759"/>
<dbReference type="Proteomes" id="UP000757232">
    <property type="component" value="Unassembled WGS sequence"/>
</dbReference>
<evidence type="ECO:0000313" key="2">
    <source>
        <dbReference type="EMBL" id="OCB86515.1"/>
    </source>
</evidence>
<feature type="transmembrane region" description="Helical" evidence="1">
    <location>
        <begin position="113"/>
        <end position="134"/>
    </location>
</feature>
<keyword evidence="3" id="KW-1185">Reference proteome</keyword>
<reference evidence="2" key="1">
    <citation type="submission" date="2016-06" db="EMBL/GenBank/DDBJ databases">
        <title>Draft Genome sequence of the fungus Inonotus baumii.</title>
        <authorList>
            <person name="Zhu H."/>
            <person name="Lin W."/>
        </authorList>
    </citation>
    <scope>NUCLEOTIDE SEQUENCE</scope>
    <source>
        <strain evidence="2">821</strain>
    </source>
</reference>
<comment type="caution">
    <text evidence="2">The sequence shown here is derived from an EMBL/GenBank/DDBJ whole genome shotgun (WGS) entry which is preliminary data.</text>
</comment>
<accession>A0A9Q5HV13</accession>
<organism evidence="2 3">
    <name type="scientific">Sanghuangporus baumii</name>
    <name type="common">Phellinus baumii</name>
    <dbReference type="NCBI Taxonomy" id="108892"/>
    <lineage>
        <taxon>Eukaryota</taxon>
        <taxon>Fungi</taxon>
        <taxon>Dikarya</taxon>
        <taxon>Basidiomycota</taxon>
        <taxon>Agaricomycotina</taxon>
        <taxon>Agaricomycetes</taxon>
        <taxon>Hymenochaetales</taxon>
        <taxon>Hymenochaetaceae</taxon>
        <taxon>Sanghuangporus</taxon>
    </lineage>
</organism>
<keyword evidence="1" id="KW-0472">Membrane</keyword>
<feature type="transmembrane region" description="Helical" evidence="1">
    <location>
        <begin position="74"/>
        <end position="92"/>
    </location>
</feature>
<protein>
    <submittedName>
        <fullName evidence="2">Uncharacterized protein</fullName>
    </submittedName>
</protein>
<feature type="transmembrane region" description="Helical" evidence="1">
    <location>
        <begin position="140"/>
        <end position="162"/>
    </location>
</feature>
<keyword evidence="1" id="KW-1133">Transmembrane helix</keyword>
<keyword evidence="1" id="KW-0812">Transmembrane</keyword>
<evidence type="ECO:0000313" key="3">
    <source>
        <dbReference type="Proteomes" id="UP000757232"/>
    </source>
</evidence>
<gene>
    <name evidence="2" type="ORF">A7U60_g6410</name>
</gene>